<evidence type="ECO:0000256" key="6">
    <source>
        <dbReference type="ARBA" id="ARBA00022692"/>
    </source>
</evidence>
<reference evidence="23 24" key="1">
    <citation type="submission" date="2019-09" db="EMBL/GenBank/DDBJ databases">
        <title>Bird 10,000 Genomes (B10K) Project - Family phase.</title>
        <authorList>
            <person name="Zhang G."/>
        </authorList>
    </citation>
    <scope>NUCLEOTIDE SEQUENCE [LARGE SCALE GENOMIC DNA]</scope>
    <source>
        <strain evidence="23">B10K-DU-001-02</strain>
        <tissue evidence="23">Muscle</tissue>
    </source>
</reference>
<comment type="pathway">
    <text evidence="2">Protein modification; protein glycosylation.</text>
</comment>
<evidence type="ECO:0000256" key="18">
    <source>
        <dbReference type="ARBA" id="ARBA00036928"/>
    </source>
</evidence>
<evidence type="ECO:0000256" key="3">
    <source>
        <dbReference type="ARBA" id="ARBA00008919"/>
    </source>
</evidence>
<keyword evidence="11" id="KW-0472">Membrane</keyword>
<keyword evidence="24" id="KW-1185">Reference proteome</keyword>
<feature type="domain" description="Fucosyltransferase N-terminal" evidence="22">
    <location>
        <begin position="44"/>
        <end position="150"/>
    </location>
</feature>
<evidence type="ECO:0000256" key="20">
    <source>
        <dbReference type="SAM" id="SignalP"/>
    </source>
</evidence>
<comment type="caution">
    <text evidence="23">The sequence shown here is derived from an EMBL/GenBank/DDBJ whole genome shotgun (WGS) entry which is preliminary data.</text>
</comment>
<protein>
    <recommendedName>
        <fullName evidence="19">Fucosyltransferase</fullName>
        <ecNumber evidence="19">2.4.1.-</ecNumber>
    </recommendedName>
</protein>
<evidence type="ECO:0000256" key="16">
    <source>
        <dbReference type="ARBA" id="ARBA00036468"/>
    </source>
</evidence>
<dbReference type="GO" id="GO:0032580">
    <property type="term" value="C:Golgi cisterna membrane"/>
    <property type="evidence" value="ECO:0007669"/>
    <property type="project" value="UniProtKB-SubCell"/>
</dbReference>
<evidence type="ECO:0000256" key="7">
    <source>
        <dbReference type="ARBA" id="ARBA00022968"/>
    </source>
</evidence>
<dbReference type="InterPro" id="IPR038577">
    <property type="entry name" value="GT10-like_C_sf"/>
</dbReference>
<sequence length="340" mass="39642">KTLLNLLLLSLTFSSLLFVSHRLVPSPLRPVPSPAPSRPVPNATLTILLWTWPFGSQLDSPECPELPQPWSCRFTANRSRWDRAAALLVRHRDACGDPAALARLPRAPAQRWIWLNMESPSHSPNLSAMSRLFNLTASYRRDSDLFLPYGELRPLQRPRPPAVPRKSRLVAWVVSNWREGSRRVAYYQELRKHITVDVYGRGHTPLPREQLLPTVSRYCFYLAFENSQHTDYITEKLWRNALAAGAVPVVLGPPRRNYELFLPPDAFIHVDDFGSAAELARYLWQLGWDPERYRRYFQWRRWFRPMVDTGWPWWLCRVCQFLHSTPARYSTVPDLATWFV</sequence>
<evidence type="ECO:0000256" key="19">
    <source>
        <dbReference type="RuleBase" id="RU003832"/>
    </source>
</evidence>
<evidence type="ECO:0000259" key="21">
    <source>
        <dbReference type="Pfam" id="PF00852"/>
    </source>
</evidence>
<dbReference type="SUPFAM" id="SSF53756">
    <property type="entry name" value="UDP-Glycosyltransferase/glycogen phosphorylase"/>
    <property type="match status" value="1"/>
</dbReference>
<comment type="catalytic activity">
    <reaction evidence="15">
        <text>a beta-D-galactosyl-(1-&gt;3)-N-acetyl-beta-D-glucosaminyl derivative + GDP-beta-L-fucose = a beta-D-galactosyl-(1-&gt;3)-[alpha-L-fucosyl-(1-&gt;4)]-N-acetyl-beta-D-glucosaminyl derivative + GDP + H(+)</text>
        <dbReference type="Rhea" id="RHEA:23628"/>
        <dbReference type="ChEBI" id="CHEBI:15378"/>
        <dbReference type="ChEBI" id="CHEBI:57273"/>
        <dbReference type="ChEBI" id="CHEBI:58189"/>
        <dbReference type="ChEBI" id="CHEBI:133506"/>
        <dbReference type="ChEBI" id="CHEBI:140304"/>
        <dbReference type="EC" id="2.4.1.65"/>
    </reaction>
    <physiologicalReaction direction="left-to-right" evidence="15">
        <dbReference type="Rhea" id="RHEA:23629"/>
    </physiologicalReaction>
</comment>
<evidence type="ECO:0000256" key="10">
    <source>
        <dbReference type="ARBA" id="ARBA00023098"/>
    </source>
</evidence>
<dbReference type="GO" id="GO:0017060">
    <property type="term" value="F:3-galactosyl-N-acetylglucosaminide 4-alpha-L-fucosyltransferase activity"/>
    <property type="evidence" value="ECO:0007669"/>
    <property type="project" value="UniProtKB-EC"/>
</dbReference>
<keyword evidence="6 19" id="KW-0812">Transmembrane</keyword>
<evidence type="ECO:0000256" key="1">
    <source>
        <dbReference type="ARBA" id="ARBA00004447"/>
    </source>
</evidence>
<comment type="similarity">
    <text evidence="3 19">Belongs to the glycosyltransferase 10 family.</text>
</comment>
<accession>A0A7K8ZZP8</accession>
<dbReference type="Proteomes" id="UP000591535">
    <property type="component" value="Unassembled WGS sequence"/>
</dbReference>
<comment type="catalytic activity">
    <reaction evidence="17">
        <text>an N-acetyl-alpha-neuraminyl-(2-&gt;3)-beta-D-galactosyl-(1-&gt;4)-N-acetyl-beta-D-glucosaminyl derivative + GDP-beta-L-fucose = an alpha-Neu5Ac-(2-&gt;3)-beta-D-Gal-(1-&gt;4)-[alpha-L-Fuc-(1-&gt;3)]-beta-D-GlcNAc derivative + GDP + H(+)</text>
        <dbReference type="Rhea" id="RHEA:56076"/>
        <dbReference type="ChEBI" id="CHEBI:15378"/>
        <dbReference type="ChEBI" id="CHEBI:57273"/>
        <dbReference type="ChEBI" id="CHEBI:58189"/>
        <dbReference type="ChEBI" id="CHEBI:136545"/>
        <dbReference type="ChEBI" id="CHEBI:139509"/>
    </reaction>
    <physiologicalReaction direction="left-to-right" evidence="17">
        <dbReference type="Rhea" id="RHEA:56077"/>
    </physiologicalReaction>
</comment>
<evidence type="ECO:0000256" key="11">
    <source>
        <dbReference type="ARBA" id="ARBA00023136"/>
    </source>
</evidence>
<evidence type="ECO:0000259" key="22">
    <source>
        <dbReference type="Pfam" id="PF17039"/>
    </source>
</evidence>
<comment type="catalytic activity">
    <reaction evidence="13">
        <text>a beta-D-galactosyl-(1-&gt;4)-N-acetyl-beta-D-glucosaminyl derivative + GDP-beta-L-fucose = a beta-D-galactosyl-(1-&gt;4)-[alpha-L-fucosyl-(1-&gt;3)]-N-acetyl-beta-D-glucosaminyl derivative + GDP + H(+)</text>
        <dbReference type="Rhea" id="RHEA:14257"/>
        <dbReference type="ChEBI" id="CHEBI:15378"/>
        <dbReference type="ChEBI" id="CHEBI:57273"/>
        <dbReference type="ChEBI" id="CHEBI:58189"/>
        <dbReference type="ChEBI" id="CHEBI:133507"/>
        <dbReference type="ChEBI" id="CHEBI:137941"/>
        <dbReference type="EC" id="2.4.1.152"/>
    </reaction>
    <physiologicalReaction direction="left-to-right" evidence="13">
        <dbReference type="Rhea" id="RHEA:14258"/>
    </physiologicalReaction>
</comment>
<dbReference type="InterPro" id="IPR031481">
    <property type="entry name" value="Glyco_tran_10_N"/>
</dbReference>
<dbReference type="AlphaFoldDB" id="A0A7K8ZZP8"/>
<dbReference type="EMBL" id="VWZG01007271">
    <property type="protein sequence ID" value="NXG20347.1"/>
    <property type="molecule type" value="Genomic_DNA"/>
</dbReference>
<evidence type="ECO:0000256" key="9">
    <source>
        <dbReference type="ARBA" id="ARBA00023034"/>
    </source>
</evidence>
<evidence type="ECO:0000256" key="4">
    <source>
        <dbReference type="ARBA" id="ARBA00022676"/>
    </source>
</evidence>
<dbReference type="InterPro" id="IPR055270">
    <property type="entry name" value="Glyco_tran_10_C"/>
</dbReference>
<evidence type="ECO:0000313" key="24">
    <source>
        <dbReference type="Proteomes" id="UP000591535"/>
    </source>
</evidence>
<dbReference type="Pfam" id="PF00852">
    <property type="entry name" value="Glyco_transf_10"/>
    <property type="match status" value="1"/>
</dbReference>
<keyword evidence="4 19" id="KW-0328">Glycosyltransferase</keyword>
<dbReference type="Gene3D" id="3.40.50.11660">
    <property type="entry name" value="Glycosyl transferase family 10, C-terminal domain"/>
    <property type="match status" value="1"/>
</dbReference>
<comment type="subcellular location">
    <subcellularLocation>
        <location evidence="1 19">Golgi apparatus</location>
        <location evidence="1 19">Golgi stack membrane</location>
        <topology evidence="1 19">Single-pass type II membrane protein</topology>
    </subcellularLocation>
</comment>
<evidence type="ECO:0000256" key="17">
    <source>
        <dbReference type="ARBA" id="ARBA00036481"/>
    </source>
</evidence>
<feature type="non-terminal residue" evidence="23">
    <location>
        <position position="340"/>
    </location>
</feature>
<proteinExistence type="inferred from homology"/>
<keyword evidence="8" id="KW-1133">Transmembrane helix</keyword>
<dbReference type="EC" id="2.4.1.-" evidence="19"/>
<feature type="non-terminal residue" evidence="23">
    <location>
        <position position="1"/>
    </location>
</feature>
<gene>
    <name evidence="23" type="primary">Fut6</name>
    <name evidence="23" type="ORF">GRAVAR_R08229</name>
</gene>
<name>A0A7K8ZZP8_9PASS</name>
<keyword evidence="9 19" id="KW-0333">Golgi apparatus</keyword>
<comment type="catalytic activity">
    <reaction evidence="16">
        <text>an alpha-Neu5Ac-(2-&gt;3)-beta-D-Gal-(1-&gt;3)-D-GlcNAc derivative + GDP-beta-L-fucose = an alpha-Neu5Ac-(2-&gt;3)-beta-D-Gal-(1-&gt;3)-[alpha-L-Fuc-(1-&gt;4)]-beta-D-GlcNAc derivative + GDP + H(+)</text>
        <dbReference type="Rhea" id="RHEA:62904"/>
        <dbReference type="ChEBI" id="CHEBI:15378"/>
        <dbReference type="ChEBI" id="CHEBI:57273"/>
        <dbReference type="ChEBI" id="CHEBI:58189"/>
        <dbReference type="ChEBI" id="CHEBI:146021"/>
        <dbReference type="ChEBI" id="CHEBI:146022"/>
    </reaction>
    <physiologicalReaction direction="left-to-right" evidence="16">
        <dbReference type="Rhea" id="RHEA:62905"/>
    </physiologicalReaction>
</comment>
<evidence type="ECO:0000256" key="5">
    <source>
        <dbReference type="ARBA" id="ARBA00022679"/>
    </source>
</evidence>
<organism evidence="23 24">
    <name type="scientific">Grallaria varia</name>
    <name type="common">variegated antpitta</name>
    <dbReference type="NCBI Taxonomy" id="117165"/>
    <lineage>
        <taxon>Eukaryota</taxon>
        <taxon>Metazoa</taxon>
        <taxon>Chordata</taxon>
        <taxon>Craniata</taxon>
        <taxon>Vertebrata</taxon>
        <taxon>Euteleostomi</taxon>
        <taxon>Archelosauria</taxon>
        <taxon>Archosauria</taxon>
        <taxon>Dinosauria</taxon>
        <taxon>Saurischia</taxon>
        <taxon>Theropoda</taxon>
        <taxon>Coelurosauria</taxon>
        <taxon>Aves</taxon>
        <taxon>Neognathae</taxon>
        <taxon>Neoaves</taxon>
        <taxon>Telluraves</taxon>
        <taxon>Australaves</taxon>
        <taxon>Passeriformes</taxon>
        <taxon>Formicariidae</taxon>
        <taxon>Grallaria</taxon>
    </lineage>
</organism>
<feature type="chain" id="PRO_5029778715" description="Fucosyltransferase" evidence="20">
    <location>
        <begin position="23"/>
        <end position="340"/>
    </location>
</feature>
<evidence type="ECO:0000256" key="15">
    <source>
        <dbReference type="ARBA" id="ARBA00036273"/>
    </source>
</evidence>
<evidence type="ECO:0000256" key="12">
    <source>
        <dbReference type="ARBA" id="ARBA00023180"/>
    </source>
</evidence>
<evidence type="ECO:0000256" key="2">
    <source>
        <dbReference type="ARBA" id="ARBA00004922"/>
    </source>
</evidence>
<comment type="catalytic activity">
    <reaction evidence="14">
        <text>an alpha-Neu5Ac-(2-&gt;3)-beta-D-Gal-(1-&gt;4)-beta-D-GlcNAc-(1-&gt;3)-beta-D-Gal-(1-&gt;4)-[alpha-L-Fuc-(1-&gt;3)]-beta-D-GlcNAc derivative + GDP-beta-L-fucose = an alpha-Neu5Ac-(2-&gt;3)-beta-D-Gal-(1-&gt;4)-[alpha-L-Fuc-(1-&gt;3)]-beta-D-GlcNAc-(1-&gt;3)-beta-D-Gal-(1-&gt;4)-[alpha-L-Fuc-(1-&gt;3)]-beta-D-GlcNAc derivative + GDP + H(+)</text>
        <dbReference type="Rhea" id="RHEA:52864"/>
        <dbReference type="ChEBI" id="CHEBI:15378"/>
        <dbReference type="ChEBI" id="CHEBI:57273"/>
        <dbReference type="ChEBI" id="CHEBI:58189"/>
        <dbReference type="ChEBI" id="CHEBI:145342"/>
        <dbReference type="ChEBI" id="CHEBI:145343"/>
    </reaction>
    <physiologicalReaction direction="left-to-right" evidence="14">
        <dbReference type="Rhea" id="RHEA:52865"/>
    </physiologicalReaction>
</comment>
<dbReference type="Pfam" id="PF17039">
    <property type="entry name" value="Glyco_tran_10_N"/>
    <property type="match status" value="1"/>
</dbReference>
<dbReference type="InterPro" id="IPR001503">
    <property type="entry name" value="Glyco_trans_10"/>
</dbReference>
<feature type="domain" description="Fucosyltransferase C-terminal" evidence="21">
    <location>
        <begin position="164"/>
        <end position="338"/>
    </location>
</feature>
<dbReference type="FunFam" id="3.40.50.11660:FF:000001">
    <property type="entry name" value="alpha-(1,3)-fucosyltransferase 9"/>
    <property type="match status" value="1"/>
</dbReference>
<keyword evidence="5 19" id="KW-0808">Transferase</keyword>
<keyword evidence="12" id="KW-0325">Glycoprotein</keyword>
<dbReference type="GO" id="GO:0017083">
    <property type="term" value="F:4-galactosyl-N-acetylglucosaminide 3-alpha-L-fucosyltransferase activity"/>
    <property type="evidence" value="ECO:0007669"/>
    <property type="project" value="UniProtKB-EC"/>
</dbReference>
<dbReference type="PANTHER" id="PTHR11929:SF11">
    <property type="entry name" value="4-GALACTOSYL-N-ACETYLGLUCOSAMINIDE 3-ALPHA-L-FUCOSYLTRANSFERASE FUT5"/>
    <property type="match status" value="1"/>
</dbReference>
<dbReference type="PANTHER" id="PTHR11929">
    <property type="entry name" value="ALPHA- 1,3 -FUCOSYLTRANSFERASE"/>
    <property type="match status" value="1"/>
</dbReference>
<comment type="catalytic activity">
    <reaction evidence="18">
        <text>beta-D-galactosyl-(1-&gt;4)-N-acetyl-D-glucosamine + GDP-beta-L-fucose = beta-D-galactosyl-(1-&gt;4)-[alpha-L-fucosyl-(1-&gt;3)]-N-acetyl-D-glucosamine + GDP + H(+)</text>
        <dbReference type="Rhea" id="RHEA:62824"/>
        <dbReference type="ChEBI" id="CHEBI:15378"/>
        <dbReference type="ChEBI" id="CHEBI:57273"/>
        <dbReference type="ChEBI" id="CHEBI:58189"/>
        <dbReference type="ChEBI" id="CHEBI:60152"/>
        <dbReference type="ChEBI" id="CHEBI:62287"/>
    </reaction>
    <physiologicalReaction direction="left-to-right" evidence="18">
        <dbReference type="Rhea" id="RHEA:62825"/>
    </physiologicalReaction>
</comment>
<keyword evidence="10" id="KW-0443">Lipid metabolism</keyword>
<feature type="signal peptide" evidence="20">
    <location>
        <begin position="1"/>
        <end position="22"/>
    </location>
</feature>
<keyword evidence="7" id="KW-0735">Signal-anchor</keyword>
<evidence type="ECO:0000256" key="14">
    <source>
        <dbReference type="ARBA" id="ARBA00036052"/>
    </source>
</evidence>
<dbReference type="UniPathway" id="UPA00378"/>
<evidence type="ECO:0000256" key="8">
    <source>
        <dbReference type="ARBA" id="ARBA00022989"/>
    </source>
</evidence>
<dbReference type="GO" id="GO:0006629">
    <property type="term" value="P:lipid metabolic process"/>
    <property type="evidence" value="ECO:0007669"/>
    <property type="project" value="UniProtKB-KW"/>
</dbReference>
<evidence type="ECO:0000256" key="13">
    <source>
        <dbReference type="ARBA" id="ARBA00029329"/>
    </source>
</evidence>
<keyword evidence="20" id="KW-0732">Signal</keyword>
<evidence type="ECO:0000313" key="23">
    <source>
        <dbReference type="EMBL" id="NXG20347.1"/>
    </source>
</evidence>